<dbReference type="PANTHER" id="PTHR11471">
    <property type="entry name" value="TUMOR NECROSIS FACTOR FAMILY MEMBER"/>
    <property type="match status" value="1"/>
</dbReference>
<keyword evidence="8" id="KW-1185">Reference proteome</keyword>
<feature type="transmembrane region" description="Helical" evidence="5">
    <location>
        <begin position="120"/>
        <end position="145"/>
    </location>
</feature>
<evidence type="ECO:0000256" key="3">
    <source>
        <dbReference type="ARBA" id="ARBA00022514"/>
    </source>
</evidence>
<reference evidence="7" key="1">
    <citation type="submission" date="2021-03" db="EMBL/GenBank/DDBJ databases">
        <authorList>
            <person name="Bekaert M."/>
        </authorList>
    </citation>
    <scope>NUCLEOTIDE SEQUENCE</scope>
</reference>
<dbReference type="EMBL" id="CAJPWZ010003192">
    <property type="protein sequence ID" value="CAG2253935.1"/>
    <property type="molecule type" value="Genomic_DNA"/>
</dbReference>
<dbReference type="PROSITE" id="PS50049">
    <property type="entry name" value="THD_2"/>
    <property type="match status" value="1"/>
</dbReference>
<dbReference type="Pfam" id="PF00229">
    <property type="entry name" value="TNF"/>
    <property type="match status" value="1"/>
</dbReference>
<dbReference type="Gene3D" id="2.60.120.40">
    <property type="match status" value="1"/>
</dbReference>
<comment type="similarity">
    <text evidence="2">Belongs to the tumor necrosis factor family.</text>
</comment>
<evidence type="ECO:0000259" key="6">
    <source>
        <dbReference type="PROSITE" id="PS50049"/>
    </source>
</evidence>
<dbReference type="CDD" id="cd00184">
    <property type="entry name" value="TNF"/>
    <property type="match status" value="1"/>
</dbReference>
<dbReference type="SUPFAM" id="SSF49842">
    <property type="entry name" value="TNF-like"/>
    <property type="match status" value="1"/>
</dbReference>
<dbReference type="OrthoDB" id="6075349at2759"/>
<dbReference type="PANTHER" id="PTHR11471:SF13">
    <property type="entry name" value="TNF FAMILY PROFILE DOMAIN-CONTAINING PROTEIN"/>
    <property type="match status" value="1"/>
</dbReference>
<organism evidence="7 8">
    <name type="scientific">Mytilus edulis</name>
    <name type="common">Blue mussel</name>
    <dbReference type="NCBI Taxonomy" id="6550"/>
    <lineage>
        <taxon>Eukaryota</taxon>
        <taxon>Metazoa</taxon>
        <taxon>Spiralia</taxon>
        <taxon>Lophotrochozoa</taxon>
        <taxon>Mollusca</taxon>
        <taxon>Bivalvia</taxon>
        <taxon>Autobranchia</taxon>
        <taxon>Pteriomorphia</taxon>
        <taxon>Mytilida</taxon>
        <taxon>Mytiloidea</taxon>
        <taxon>Mytilidae</taxon>
        <taxon>Mytilinae</taxon>
        <taxon>Mytilus</taxon>
    </lineage>
</organism>
<evidence type="ECO:0000256" key="1">
    <source>
        <dbReference type="ARBA" id="ARBA00004370"/>
    </source>
</evidence>
<sequence>MNGRPQNCSPEFSDFMNEIGNRPTSYSNAIQNASLDVCNKMNNENQVFNRPKPDDACSAYAVSIPQQPNSNEDNTECNKYHEIRQCTKRANGEMHRNCSTTSSSSLLSGSTQDKCQNKRCIIAIICVNVTIVVAVFSLIIVQFVMLTKLQDELEAEKAERKDKSNTLCLPCNDLILGPLEHDNENIKLLDRKKEDGILVCCAKGSNQTSILMDLLFKRREKLHNTQDIIDSETNSKNNCTVETGGNHGQDHGRIAAHLLAGEQPMPNGAPPYIVHNWDDSGPTAYSSGVHVENSRIIVNTSGLYFVYSQIFFSNLYKGQTTSNTSQALYHYVYRWNVFYPNDGNELLLKSVRTQCWAENRVYGDYTSYTSGVFKLSAGDNLYVKASKLDLISRDPKASFLELRGCNSILENMLLLYISY</sequence>
<dbReference type="SMART" id="SM00207">
    <property type="entry name" value="TNF"/>
    <property type="match status" value="1"/>
</dbReference>
<keyword evidence="5" id="KW-1133">Transmembrane helix</keyword>
<feature type="domain" description="THD" evidence="6">
    <location>
        <begin position="254"/>
        <end position="404"/>
    </location>
</feature>
<proteinExistence type="inferred from homology"/>
<dbReference type="GO" id="GO:0006955">
    <property type="term" value="P:immune response"/>
    <property type="evidence" value="ECO:0007669"/>
    <property type="project" value="InterPro"/>
</dbReference>
<gene>
    <name evidence="7" type="ORF">MEDL_65451</name>
</gene>
<dbReference type="GO" id="GO:0005164">
    <property type="term" value="F:tumor necrosis factor receptor binding"/>
    <property type="evidence" value="ECO:0007669"/>
    <property type="project" value="InterPro"/>
</dbReference>
<name>A0A8S3VJX7_MYTED</name>
<evidence type="ECO:0000313" key="7">
    <source>
        <dbReference type="EMBL" id="CAG2253935.1"/>
    </source>
</evidence>
<comment type="subcellular location">
    <subcellularLocation>
        <location evidence="1">Membrane</location>
    </subcellularLocation>
</comment>
<dbReference type="AlphaFoldDB" id="A0A8S3VJX7"/>
<evidence type="ECO:0000256" key="2">
    <source>
        <dbReference type="ARBA" id="ARBA00008670"/>
    </source>
</evidence>
<dbReference type="GO" id="GO:0005125">
    <property type="term" value="F:cytokine activity"/>
    <property type="evidence" value="ECO:0007669"/>
    <property type="project" value="UniProtKB-KW"/>
</dbReference>
<dbReference type="Proteomes" id="UP000683360">
    <property type="component" value="Unassembled WGS sequence"/>
</dbReference>
<dbReference type="GO" id="GO:0016020">
    <property type="term" value="C:membrane"/>
    <property type="evidence" value="ECO:0007669"/>
    <property type="project" value="UniProtKB-SubCell"/>
</dbReference>
<evidence type="ECO:0000256" key="5">
    <source>
        <dbReference type="SAM" id="Phobius"/>
    </source>
</evidence>
<comment type="caution">
    <text evidence="7">The sequence shown here is derived from an EMBL/GenBank/DDBJ whole genome shotgun (WGS) entry which is preliminary data.</text>
</comment>
<dbReference type="InterPro" id="IPR006052">
    <property type="entry name" value="TNF_dom"/>
</dbReference>
<protein>
    <recommendedName>
        <fullName evidence="6">THD domain-containing protein</fullName>
    </recommendedName>
</protein>
<evidence type="ECO:0000256" key="4">
    <source>
        <dbReference type="ARBA" id="ARBA00023136"/>
    </source>
</evidence>
<keyword evidence="3" id="KW-0202">Cytokine</keyword>
<dbReference type="InterPro" id="IPR008983">
    <property type="entry name" value="Tumour_necrosis_fac-like_dom"/>
</dbReference>
<accession>A0A8S3VJX7</accession>
<keyword evidence="4 5" id="KW-0472">Membrane</keyword>
<keyword evidence="5" id="KW-0812">Transmembrane</keyword>
<evidence type="ECO:0000313" key="8">
    <source>
        <dbReference type="Proteomes" id="UP000683360"/>
    </source>
</evidence>
<dbReference type="GO" id="GO:0005615">
    <property type="term" value="C:extracellular space"/>
    <property type="evidence" value="ECO:0007669"/>
    <property type="project" value="UniProtKB-KW"/>
</dbReference>